<dbReference type="InterPro" id="IPR002364">
    <property type="entry name" value="Quin_OxRdtase/zeta-crystal_CS"/>
</dbReference>
<dbReference type="Gene3D" id="3.90.180.10">
    <property type="entry name" value="Medium-chain alcohol dehydrogenases, catalytic domain"/>
    <property type="match status" value="1"/>
</dbReference>
<sequence length="349" mass="36504">MRAIKLFEVGDADQLTLVDVPVPVPRAGQILVRVEAAGVTFAETVERAGRGFPGLVLPAVYGSEIAGTVESLGPDTTGPAVGTRVVVPFILPNGMWTKGGYAEFALADPRYAAPLPDAVSSAESVTLLSQGLTAYLMLHKAIQVRKGETVLVHSAAGGVGGIIVQLARLLGAGPVIGTASTEAKRKYVSDLGADVVLDSRSVDWPAQVLEATGGTGASLIFEATGGEEGRRNLQCLAPYGRMVVYGFASGSLFQINPEEFLQLLFKNQSIVGFGSFDWLTDASIVRGILQALIDLAASGQLKLPTVEFPLEEAAAAHRALEDRSVVGKVVLVPSMPSSLGSHKECVARL</sequence>
<dbReference type="Proteomes" id="UP001629432">
    <property type="component" value="Unassembled WGS sequence"/>
</dbReference>
<dbReference type="PROSITE" id="PS01162">
    <property type="entry name" value="QOR_ZETA_CRYSTAL"/>
    <property type="match status" value="1"/>
</dbReference>
<comment type="caution">
    <text evidence="4">The sequence shown here is derived from an EMBL/GenBank/DDBJ whole genome shotgun (WGS) entry which is preliminary data.</text>
</comment>
<feature type="domain" description="Enoyl reductase (ER)" evidence="3">
    <location>
        <begin position="10"/>
        <end position="331"/>
    </location>
</feature>
<dbReference type="Pfam" id="PF08240">
    <property type="entry name" value="ADH_N"/>
    <property type="match status" value="1"/>
</dbReference>
<evidence type="ECO:0000259" key="3">
    <source>
        <dbReference type="SMART" id="SM00829"/>
    </source>
</evidence>
<evidence type="ECO:0000256" key="2">
    <source>
        <dbReference type="ARBA" id="ARBA00023002"/>
    </source>
</evidence>
<accession>A0ABW9DZS4</accession>
<dbReference type="SUPFAM" id="SSF51735">
    <property type="entry name" value="NAD(P)-binding Rossmann-fold domains"/>
    <property type="match status" value="1"/>
</dbReference>
<dbReference type="InterPro" id="IPR011032">
    <property type="entry name" value="GroES-like_sf"/>
</dbReference>
<evidence type="ECO:0000313" key="4">
    <source>
        <dbReference type="EMBL" id="MFM0640497.1"/>
    </source>
</evidence>
<dbReference type="SMART" id="SM00829">
    <property type="entry name" value="PKS_ER"/>
    <property type="match status" value="1"/>
</dbReference>
<keyword evidence="2" id="KW-0560">Oxidoreductase</keyword>
<dbReference type="RefSeq" id="WP_408339186.1">
    <property type="nucleotide sequence ID" value="NZ_JAQQCF010000029.1"/>
</dbReference>
<keyword evidence="5" id="KW-1185">Reference proteome</keyword>
<dbReference type="InterPro" id="IPR013149">
    <property type="entry name" value="ADH-like_C"/>
</dbReference>
<dbReference type="EMBL" id="JAQQCF010000029">
    <property type="protein sequence ID" value="MFM0640497.1"/>
    <property type="molecule type" value="Genomic_DNA"/>
</dbReference>
<reference evidence="4 5" key="1">
    <citation type="journal article" date="2024" name="Chem. Sci.">
        <title>Discovery of megapolipeptins by genome mining of a Burkholderiales bacteria collection.</title>
        <authorList>
            <person name="Paulo B.S."/>
            <person name="Recchia M.J.J."/>
            <person name="Lee S."/>
            <person name="Fergusson C.H."/>
            <person name="Romanowski S.B."/>
            <person name="Hernandez A."/>
            <person name="Krull N."/>
            <person name="Liu D.Y."/>
            <person name="Cavanagh H."/>
            <person name="Bos A."/>
            <person name="Gray C.A."/>
            <person name="Murphy B.T."/>
            <person name="Linington R.G."/>
            <person name="Eustaquio A.S."/>
        </authorList>
    </citation>
    <scope>NUCLEOTIDE SEQUENCE [LARGE SCALE GENOMIC DNA]</scope>
    <source>
        <strain evidence="4 5">RL17-338-BIC-A</strain>
    </source>
</reference>
<dbReference type="InterPro" id="IPR036291">
    <property type="entry name" value="NAD(P)-bd_dom_sf"/>
</dbReference>
<protein>
    <submittedName>
        <fullName evidence="4">Zinc-binding dehydrogenase</fullName>
    </submittedName>
</protein>
<proteinExistence type="predicted"/>
<dbReference type="PANTHER" id="PTHR48106:SF13">
    <property type="entry name" value="QUINONE OXIDOREDUCTASE-RELATED"/>
    <property type="match status" value="1"/>
</dbReference>
<dbReference type="Pfam" id="PF00107">
    <property type="entry name" value="ADH_zinc_N"/>
    <property type="match status" value="1"/>
</dbReference>
<evidence type="ECO:0000313" key="5">
    <source>
        <dbReference type="Proteomes" id="UP001629432"/>
    </source>
</evidence>
<dbReference type="InterPro" id="IPR020843">
    <property type="entry name" value="ER"/>
</dbReference>
<dbReference type="Gene3D" id="3.40.50.720">
    <property type="entry name" value="NAD(P)-binding Rossmann-like Domain"/>
    <property type="match status" value="1"/>
</dbReference>
<dbReference type="InterPro" id="IPR013154">
    <property type="entry name" value="ADH-like_N"/>
</dbReference>
<evidence type="ECO:0000256" key="1">
    <source>
        <dbReference type="ARBA" id="ARBA00022857"/>
    </source>
</evidence>
<gene>
    <name evidence="4" type="ORF">PQQ63_27745</name>
</gene>
<name>A0ABW9DZS4_9BURK</name>
<dbReference type="PANTHER" id="PTHR48106">
    <property type="entry name" value="QUINONE OXIDOREDUCTASE PIG3-RELATED"/>
    <property type="match status" value="1"/>
</dbReference>
<keyword evidence="1" id="KW-0521">NADP</keyword>
<organism evidence="4 5">
    <name type="scientific">Paraburkholderia metrosideri</name>
    <dbReference type="NCBI Taxonomy" id="580937"/>
    <lineage>
        <taxon>Bacteria</taxon>
        <taxon>Pseudomonadati</taxon>
        <taxon>Pseudomonadota</taxon>
        <taxon>Betaproteobacteria</taxon>
        <taxon>Burkholderiales</taxon>
        <taxon>Burkholderiaceae</taxon>
        <taxon>Paraburkholderia</taxon>
    </lineage>
</organism>
<dbReference type="SUPFAM" id="SSF50129">
    <property type="entry name" value="GroES-like"/>
    <property type="match status" value="1"/>
</dbReference>